<dbReference type="Proteomes" id="UP000178448">
    <property type="component" value="Unassembled WGS sequence"/>
</dbReference>
<dbReference type="AlphaFoldDB" id="A0A1F5YXR0"/>
<keyword evidence="1" id="KW-0812">Transmembrane</keyword>
<keyword evidence="1" id="KW-1133">Transmembrane helix</keyword>
<organism evidence="2 3">
    <name type="scientific">Candidatus Gottesmanbacteria bacterium RBG_16_52_11</name>
    <dbReference type="NCBI Taxonomy" id="1798374"/>
    <lineage>
        <taxon>Bacteria</taxon>
        <taxon>Candidatus Gottesmaniibacteriota</taxon>
    </lineage>
</organism>
<dbReference type="EMBL" id="MFJD01000001">
    <property type="protein sequence ID" value="OGG04916.1"/>
    <property type="molecule type" value="Genomic_DNA"/>
</dbReference>
<sequence>MIFRAGLLYTLAAILIRQAEAFLTMQFYMKPEYFDVWSKLMMPGKGPPPAEFFVISLLFTFVSGVFLAAVFDLLRPVMPKEYWDRVLWFSYLVIGFWFVLAHLPMLLLINVPFGLWIAWAGTMIILSVIVSALFARIIR</sequence>
<proteinExistence type="predicted"/>
<protein>
    <submittedName>
        <fullName evidence="2">Uncharacterized protein</fullName>
    </submittedName>
</protein>
<feature type="transmembrane region" description="Helical" evidence="1">
    <location>
        <begin position="52"/>
        <end position="74"/>
    </location>
</feature>
<gene>
    <name evidence="2" type="ORF">A2Z33_06480</name>
</gene>
<dbReference type="STRING" id="1798374.A2Z33_06480"/>
<name>A0A1F5YXR0_9BACT</name>
<reference evidence="2 3" key="1">
    <citation type="journal article" date="2016" name="Nat. Commun.">
        <title>Thousands of microbial genomes shed light on interconnected biogeochemical processes in an aquifer system.</title>
        <authorList>
            <person name="Anantharaman K."/>
            <person name="Brown C.T."/>
            <person name="Hug L.A."/>
            <person name="Sharon I."/>
            <person name="Castelle C.J."/>
            <person name="Probst A.J."/>
            <person name="Thomas B.C."/>
            <person name="Singh A."/>
            <person name="Wilkins M.J."/>
            <person name="Karaoz U."/>
            <person name="Brodie E.L."/>
            <person name="Williams K.H."/>
            <person name="Hubbard S.S."/>
            <person name="Banfield J.F."/>
        </authorList>
    </citation>
    <scope>NUCLEOTIDE SEQUENCE [LARGE SCALE GENOMIC DNA]</scope>
</reference>
<feature type="transmembrane region" description="Helical" evidence="1">
    <location>
        <begin position="115"/>
        <end position="135"/>
    </location>
</feature>
<evidence type="ECO:0000313" key="3">
    <source>
        <dbReference type="Proteomes" id="UP000178448"/>
    </source>
</evidence>
<feature type="transmembrane region" description="Helical" evidence="1">
    <location>
        <begin position="86"/>
        <end position="109"/>
    </location>
</feature>
<accession>A0A1F5YXR0</accession>
<comment type="caution">
    <text evidence="2">The sequence shown here is derived from an EMBL/GenBank/DDBJ whole genome shotgun (WGS) entry which is preliminary data.</text>
</comment>
<keyword evidence="1" id="KW-0472">Membrane</keyword>
<evidence type="ECO:0000313" key="2">
    <source>
        <dbReference type="EMBL" id="OGG04916.1"/>
    </source>
</evidence>
<evidence type="ECO:0000256" key="1">
    <source>
        <dbReference type="SAM" id="Phobius"/>
    </source>
</evidence>